<name>A0A1X1Y5I4_9MYCO</name>
<keyword evidence="3" id="KW-1185">Reference proteome</keyword>
<accession>A0A1X1Y5I4</accession>
<feature type="compositionally biased region" description="Pro residues" evidence="1">
    <location>
        <begin position="344"/>
        <end position="363"/>
    </location>
</feature>
<dbReference type="Proteomes" id="UP000193487">
    <property type="component" value="Unassembled WGS sequence"/>
</dbReference>
<proteinExistence type="predicted"/>
<evidence type="ECO:0000313" key="2">
    <source>
        <dbReference type="EMBL" id="ORW06357.1"/>
    </source>
</evidence>
<sequence>MSDLLPSLSQIQTTTVDHLTGLAADFTAEADLIERCFTDAHELMGTVCWQGQAFDAAYARTDSDRATAVGLAEQRRDAAKIAQLGAENMLLARAAALSVVEEGHAAGFEVSEGLSMSAYTPGRPLEQAMRLQAAATALTAELRAQAASMVAIDKDTTTKLAAATAGFGSLRFTEAPLYTRGSPTTNRHNGVQLVDHTWKQGPDQPNAPAGPSAADIQGVTKDLPRGTSPDIKLVQTQQQLENLYKWASQHGTQIPDPYGPQPGTAYMLPDGTRIGMRAAADSTKLPALDIKYPGPNGAYEKVHINAAEGAAPQIPSVRAPVEAAPPAAGEPAPPPAAPRAEPAPVEPPPVRPAPVEPPPPVAPPRVSGGGSGIGGGGGAGIPGLGIGGIHTPVGEVE</sequence>
<feature type="compositionally biased region" description="Low complexity" evidence="1">
    <location>
        <begin position="321"/>
        <end position="330"/>
    </location>
</feature>
<comment type="caution">
    <text evidence="2">The sequence shown here is derived from an EMBL/GenBank/DDBJ whole genome shotgun (WGS) entry which is preliminary data.</text>
</comment>
<dbReference type="RefSeq" id="WP_045385925.1">
    <property type="nucleotide sequence ID" value="NZ_LLXQ01000011.1"/>
</dbReference>
<dbReference type="EMBL" id="LQPE01000065">
    <property type="protein sequence ID" value="ORW06357.1"/>
    <property type="molecule type" value="Genomic_DNA"/>
</dbReference>
<evidence type="ECO:0000256" key="1">
    <source>
        <dbReference type="SAM" id="MobiDB-lite"/>
    </source>
</evidence>
<protein>
    <submittedName>
        <fullName evidence="2">Uncharacterized protein</fullName>
    </submittedName>
</protein>
<feature type="region of interest" description="Disordered" evidence="1">
    <location>
        <begin position="321"/>
        <end position="397"/>
    </location>
</feature>
<dbReference type="OrthoDB" id="4743268at2"/>
<feature type="compositionally biased region" description="Gly residues" evidence="1">
    <location>
        <begin position="367"/>
        <end position="388"/>
    </location>
</feature>
<dbReference type="AlphaFoldDB" id="A0A1X1Y5I4"/>
<gene>
    <name evidence="2" type="ORF">AWC14_25755</name>
</gene>
<feature type="region of interest" description="Disordered" evidence="1">
    <location>
        <begin position="201"/>
        <end position="228"/>
    </location>
</feature>
<reference evidence="2 3" key="1">
    <citation type="submission" date="2016-01" db="EMBL/GenBank/DDBJ databases">
        <title>The new phylogeny of the genus Mycobacterium.</title>
        <authorList>
            <person name="Tarcisio F."/>
            <person name="Conor M."/>
            <person name="Antonella G."/>
            <person name="Elisabetta G."/>
            <person name="Giulia F.S."/>
            <person name="Sara T."/>
            <person name="Anna F."/>
            <person name="Clotilde B."/>
            <person name="Roberto B."/>
            <person name="Veronica D.S."/>
            <person name="Fabio R."/>
            <person name="Monica P."/>
            <person name="Olivier J."/>
            <person name="Enrico T."/>
            <person name="Nicola S."/>
        </authorList>
    </citation>
    <scope>NUCLEOTIDE SEQUENCE [LARGE SCALE GENOMIC DNA]</scope>
    <source>
        <strain evidence="2 3">DSM 45166</strain>
    </source>
</reference>
<organism evidence="2 3">
    <name type="scientific">Mycobacterium kyorinense</name>
    <dbReference type="NCBI Taxonomy" id="487514"/>
    <lineage>
        <taxon>Bacteria</taxon>
        <taxon>Bacillati</taxon>
        <taxon>Actinomycetota</taxon>
        <taxon>Actinomycetes</taxon>
        <taxon>Mycobacteriales</taxon>
        <taxon>Mycobacteriaceae</taxon>
        <taxon>Mycobacterium</taxon>
    </lineage>
</organism>
<evidence type="ECO:0000313" key="3">
    <source>
        <dbReference type="Proteomes" id="UP000193487"/>
    </source>
</evidence>